<dbReference type="PROSITE" id="PS50110">
    <property type="entry name" value="RESPONSE_REGULATORY"/>
    <property type="match status" value="1"/>
</dbReference>
<dbReference type="InterPro" id="IPR001789">
    <property type="entry name" value="Sig_transdc_resp-reg_receiver"/>
</dbReference>
<dbReference type="RefSeq" id="WP_210582083.1">
    <property type="nucleotide sequence ID" value="NZ_LK995542.1"/>
</dbReference>
<keyword evidence="4" id="KW-0804">Transcription</keyword>
<dbReference type="AlphaFoldDB" id="A0A1L7RSV7"/>
<evidence type="ECO:0000256" key="1">
    <source>
        <dbReference type="ARBA" id="ARBA00022553"/>
    </source>
</evidence>
<dbReference type="Pfam" id="PF00196">
    <property type="entry name" value="GerE"/>
    <property type="match status" value="1"/>
</dbReference>
<keyword evidence="1 5" id="KW-0597">Phosphoprotein</keyword>
<evidence type="ECO:0000313" key="9">
    <source>
        <dbReference type="EMBL" id="CED92514.1"/>
    </source>
</evidence>
<dbReference type="InterPro" id="IPR011006">
    <property type="entry name" value="CheY-like_superfamily"/>
</dbReference>
<dbReference type="Pfam" id="PF00072">
    <property type="entry name" value="Response_reg"/>
    <property type="match status" value="1"/>
</dbReference>
<dbReference type="SMART" id="SM00421">
    <property type="entry name" value="HTH_LUXR"/>
    <property type="match status" value="1"/>
</dbReference>
<proteinExistence type="predicted"/>
<keyword evidence="3" id="KW-0238">DNA-binding</keyword>
<evidence type="ECO:0000256" key="5">
    <source>
        <dbReference type="PROSITE-ProRule" id="PRU00169"/>
    </source>
</evidence>
<dbReference type="GO" id="GO:0003677">
    <property type="term" value="F:DNA binding"/>
    <property type="evidence" value="ECO:0007669"/>
    <property type="project" value="UniProtKB-KW"/>
</dbReference>
<dbReference type="InterPro" id="IPR039420">
    <property type="entry name" value="WalR-like"/>
</dbReference>
<dbReference type="CDD" id="cd17535">
    <property type="entry name" value="REC_NarL-like"/>
    <property type="match status" value="1"/>
</dbReference>
<dbReference type="PANTHER" id="PTHR43214">
    <property type="entry name" value="TWO-COMPONENT RESPONSE REGULATOR"/>
    <property type="match status" value="1"/>
</dbReference>
<accession>A0A1L7RSV7</accession>
<gene>
    <name evidence="9" type="ORF">AAM4_2682</name>
</gene>
<sequence>MNQDRLRIAVVDDQQLLVAAFRSLLDAQADMTVVATANDGRAALESLRRARDRGEPADVVLMDIRMPGLDGIATTRRLLSDPTLSGRDGDSPTRVLMLTTFQEEELVLGALRAGAAGFLLKDSGPTDLLAAVHAVAVGQAWLDPVITPYVLRALEGEPEQTAAGPAVAAVDSAATPVSSPVDAEPAERPGAEAGLLPGETLTGRERDVLELVCRGMTNPEIAARLYIAESTVKTHVKALLGHTGCRNRVELVIHALRSGMVDPGL</sequence>
<dbReference type="CDD" id="cd06170">
    <property type="entry name" value="LuxR_C_like"/>
    <property type="match status" value="1"/>
</dbReference>
<dbReference type="SUPFAM" id="SSF52172">
    <property type="entry name" value="CheY-like"/>
    <property type="match status" value="1"/>
</dbReference>
<feature type="domain" description="Response regulatory" evidence="8">
    <location>
        <begin position="7"/>
        <end position="136"/>
    </location>
</feature>
<evidence type="ECO:0000256" key="6">
    <source>
        <dbReference type="SAM" id="MobiDB-lite"/>
    </source>
</evidence>
<keyword evidence="2" id="KW-0805">Transcription regulation</keyword>
<dbReference type="InterPro" id="IPR000792">
    <property type="entry name" value="Tscrpt_reg_LuxR_C"/>
</dbReference>
<dbReference type="GO" id="GO:0006355">
    <property type="term" value="P:regulation of DNA-templated transcription"/>
    <property type="evidence" value="ECO:0007669"/>
    <property type="project" value="InterPro"/>
</dbReference>
<feature type="domain" description="HTH luxR-type" evidence="7">
    <location>
        <begin position="194"/>
        <end position="259"/>
    </location>
</feature>
<dbReference type="PANTHER" id="PTHR43214:SF24">
    <property type="entry name" value="TRANSCRIPTIONAL REGULATORY PROTEIN NARL-RELATED"/>
    <property type="match status" value="1"/>
</dbReference>
<dbReference type="SMART" id="SM00448">
    <property type="entry name" value="REC"/>
    <property type="match status" value="1"/>
</dbReference>
<dbReference type="EMBL" id="LK995542">
    <property type="protein sequence ID" value="CED92514.1"/>
    <property type="molecule type" value="Genomic_DNA"/>
</dbReference>
<evidence type="ECO:0000256" key="4">
    <source>
        <dbReference type="ARBA" id="ARBA00023163"/>
    </source>
</evidence>
<evidence type="ECO:0000259" key="8">
    <source>
        <dbReference type="PROSITE" id="PS50110"/>
    </source>
</evidence>
<dbReference type="InterPro" id="IPR016032">
    <property type="entry name" value="Sig_transdc_resp-reg_C-effctor"/>
</dbReference>
<feature type="modified residue" description="4-aspartylphosphate" evidence="5">
    <location>
        <position position="63"/>
    </location>
</feature>
<dbReference type="Gene3D" id="3.40.50.2300">
    <property type="match status" value="1"/>
</dbReference>
<dbReference type="PRINTS" id="PR00038">
    <property type="entry name" value="HTHLUXR"/>
</dbReference>
<evidence type="ECO:0000259" key="7">
    <source>
        <dbReference type="PROSITE" id="PS50043"/>
    </source>
</evidence>
<reference evidence="9" key="1">
    <citation type="submission" date="2014-07" db="EMBL/GenBank/DDBJ databases">
        <authorList>
            <person name="Zhang J.E."/>
            <person name="Yang H."/>
            <person name="Guo J."/>
            <person name="Deng Z."/>
            <person name="Luo H."/>
            <person name="Luo M."/>
            <person name="Zhao B."/>
        </authorList>
    </citation>
    <scope>NUCLEOTIDE SEQUENCE</scope>
    <source>
        <strain evidence="9">AM4</strain>
    </source>
</reference>
<protein>
    <submittedName>
        <fullName evidence="9">Helix_turn_helix, Lux Regulon</fullName>
    </submittedName>
</protein>
<organism evidence="9">
    <name type="scientific">Actinomyces succiniciruminis</name>
    <dbReference type="NCBI Taxonomy" id="1522002"/>
    <lineage>
        <taxon>Bacteria</taxon>
        <taxon>Bacillati</taxon>
        <taxon>Actinomycetota</taxon>
        <taxon>Actinomycetes</taxon>
        <taxon>Actinomycetales</taxon>
        <taxon>Actinomycetaceae</taxon>
        <taxon>Actinomyces</taxon>
    </lineage>
</organism>
<dbReference type="PROSITE" id="PS50043">
    <property type="entry name" value="HTH_LUXR_2"/>
    <property type="match status" value="1"/>
</dbReference>
<dbReference type="InterPro" id="IPR058245">
    <property type="entry name" value="NreC/VraR/RcsB-like_REC"/>
</dbReference>
<evidence type="ECO:0000256" key="3">
    <source>
        <dbReference type="ARBA" id="ARBA00023125"/>
    </source>
</evidence>
<name>A0A1L7RSV7_9ACTO</name>
<evidence type="ECO:0000256" key="2">
    <source>
        <dbReference type="ARBA" id="ARBA00023015"/>
    </source>
</evidence>
<feature type="region of interest" description="Disordered" evidence="6">
    <location>
        <begin position="175"/>
        <end position="198"/>
    </location>
</feature>
<dbReference type="GO" id="GO:0000160">
    <property type="term" value="P:phosphorelay signal transduction system"/>
    <property type="evidence" value="ECO:0007669"/>
    <property type="project" value="InterPro"/>
</dbReference>
<dbReference type="SUPFAM" id="SSF46894">
    <property type="entry name" value="C-terminal effector domain of the bipartite response regulators"/>
    <property type="match status" value="1"/>
</dbReference>